<sequence>MVKGGQDFEIHLCLAIHPGPHGGSVGGRRCAVFAPAAHISVNIQTITPDFTLFPATPPLPPHQPRLPFQLPRKLLPKLL</sequence>
<keyword evidence="2" id="KW-1185">Reference proteome</keyword>
<proteinExistence type="predicted"/>
<accession>A0ABR0I5F9</accession>
<evidence type="ECO:0000313" key="2">
    <source>
        <dbReference type="Proteomes" id="UP001323617"/>
    </source>
</evidence>
<protein>
    <submittedName>
        <fullName evidence="1">Uncharacterized protein</fullName>
    </submittedName>
</protein>
<comment type="caution">
    <text evidence="1">The sequence shown here is derived from an EMBL/GenBank/DDBJ whole genome shotgun (WGS) entry which is preliminary data.</text>
</comment>
<reference evidence="1 2" key="1">
    <citation type="journal article" date="2023" name="bioRxiv">
        <title>High-quality genome assemblies of four members of thePodospora anserinaspecies complex.</title>
        <authorList>
            <person name="Ament-Velasquez S.L."/>
            <person name="Vogan A.A."/>
            <person name="Wallerman O."/>
            <person name="Hartmann F."/>
            <person name="Gautier V."/>
            <person name="Silar P."/>
            <person name="Giraud T."/>
            <person name="Johannesson H."/>
        </authorList>
    </citation>
    <scope>NUCLEOTIDE SEQUENCE [LARGE SCALE GENOMIC DNA]</scope>
    <source>
        <strain evidence="1 2">CBS 124.78</strain>
    </source>
</reference>
<name>A0ABR0I5F9_9PEZI</name>
<dbReference type="GeneID" id="87961418"/>
<organism evidence="1 2">
    <name type="scientific">Podospora pseudoanserina</name>
    <dbReference type="NCBI Taxonomy" id="2609844"/>
    <lineage>
        <taxon>Eukaryota</taxon>
        <taxon>Fungi</taxon>
        <taxon>Dikarya</taxon>
        <taxon>Ascomycota</taxon>
        <taxon>Pezizomycotina</taxon>
        <taxon>Sordariomycetes</taxon>
        <taxon>Sordariomycetidae</taxon>
        <taxon>Sordariales</taxon>
        <taxon>Podosporaceae</taxon>
        <taxon>Podospora</taxon>
    </lineage>
</organism>
<dbReference type="EMBL" id="JAFFHC010000005">
    <property type="protein sequence ID" value="KAK4675369.1"/>
    <property type="molecule type" value="Genomic_DNA"/>
</dbReference>
<gene>
    <name evidence="1" type="ORF">QC764_0077360</name>
</gene>
<dbReference type="RefSeq" id="XP_062798839.1">
    <property type="nucleotide sequence ID" value="XM_062940738.1"/>
</dbReference>
<dbReference type="Proteomes" id="UP001323617">
    <property type="component" value="Unassembled WGS sequence"/>
</dbReference>
<evidence type="ECO:0000313" key="1">
    <source>
        <dbReference type="EMBL" id="KAK4675369.1"/>
    </source>
</evidence>